<organism evidence="1 2">
    <name type="scientific">Amnibacterium flavum</name>
    <dbReference type="NCBI Taxonomy" id="2173173"/>
    <lineage>
        <taxon>Bacteria</taxon>
        <taxon>Bacillati</taxon>
        <taxon>Actinomycetota</taxon>
        <taxon>Actinomycetes</taxon>
        <taxon>Micrococcales</taxon>
        <taxon>Microbacteriaceae</taxon>
        <taxon>Amnibacterium</taxon>
    </lineage>
</organism>
<accession>A0A2V1HNQ8</accession>
<comment type="caution">
    <text evidence="1">The sequence shown here is derived from an EMBL/GenBank/DDBJ whole genome shotgun (WGS) entry which is preliminary data.</text>
</comment>
<protein>
    <submittedName>
        <fullName evidence="1">Uncharacterized protein</fullName>
    </submittedName>
</protein>
<dbReference type="RefSeq" id="WP_116756739.1">
    <property type="nucleotide sequence ID" value="NZ_JBHUEX010000001.1"/>
</dbReference>
<evidence type="ECO:0000313" key="2">
    <source>
        <dbReference type="Proteomes" id="UP000244893"/>
    </source>
</evidence>
<keyword evidence="2" id="KW-1185">Reference proteome</keyword>
<dbReference type="Proteomes" id="UP000244893">
    <property type="component" value="Unassembled WGS sequence"/>
</dbReference>
<gene>
    <name evidence="1" type="ORF">DDQ50_10815</name>
</gene>
<dbReference type="EMBL" id="QEOP01000002">
    <property type="protein sequence ID" value="PVZ94226.1"/>
    <property type="molecule type" value="Genomic_DNA"/>
</dbReference>
<reference evidence="1 2" key="1">
    <citation type="submission" date="2018-05" db="EMBL/GenBank/DDBJ databases">
        <title>Amnibacterium sp. M8JJ-5, whole genome shotgun sequence.</title>
        <authorList>
            <person name="Tuo L."/>
        </authorList>
    </citation>
    <scope>NUCLEOTIDE SEQUENCE [LARGE SCALE GENOMIC DNA]</scope>
    <source>
        <strain evidence="1 2">M8JJ-5</strain>
    </source>
</reference>
<dbReference type="AlphaFoldDB" id="A0A2V1HNQ8"/>
<proteinExistence type="predicted"/>
<evidence type="ECO:0000313" key="1">
    <source>
        <dbReference type="EMBL" id="PVZ94226.1"/>
    </source>
</evidence>
<sequence>MADELDDLELAILRAIVNWRIEPPETGNRHDLGMAAISKVHVEQGGGTDDWYALKQRMPHAMETLILRGYLDEDTAEATPKGRAILNR</sequence>
<name>A0A2V1HNQ8_9MICO</name>